<keyword evidence="3" id="KW-1185">Reference proteome</keyword>
<dbReference type="RefSeq" id="WP_029708071.1">
    <property type="nucleotide sequence ID" value="NZ_CP019239.1"/>
</dbReference>
<reference evidence="2 3" key="1">
    <citation type="submission" date="2017-01" db="EMBL/GenBank/DDBJ databases">
        <authorList>
            <person name="Mah S.A."/>
            <person name="Swanson W.J."/>
            <person name="Moy G.W."/>
            <person name="Vacquier V.D."/>
        </authorList>
    </citation>
    <scope>NUCLEOTIDE SEQUENCE [LARGE SCALE GENOMIC DNA]</scope>
    <source>
        <strain evidence="2 3">DSM 22694</strain>
    </source>
</reference>
<evidence type="ECO:0000259" key="1">
    <source>
        <dbReference type="Pfam" id="PF13847"/>
    </source>
</evidence>
<sequence length="223" mass="26221">MSYIDFMSVVHKSTQRDYLARVNEPEYPKAKAAELAKQWAFDYWDGDRRINYGGYRYMEGRWEKVARVMAEHYGIKAGDKILDIGCGKGFLLYDFTKVVPGVEVYGIDISEYAIANSKEEVKDRLQVANATALPFPDQHFDFVFSLNALHNLHNYDLDKALREMERVGKKNKYLCVESYRNEVEKANLLYWQVTCEAFCTPQEWEWWFKQTGYSGDHSFIYFE</sequence>
<protein>
    <submittedName>
        <fullName evidence="2">SAM-dependent methyltransferase</fullName>
    </submittedName>
</protein>
<keyword evidence="2" id="KW-0489">Methyltransferase</keyword>
<name>A0A1P8K6Q0_9BURK</name>
<dbReference type="SUPFAM" id="SSF53335">
    <property type="entry name" value="S-adenosyl-L-methionine-dependent methyltransferases"/>
    <property type="match status" value="1"/>
</dbReference>
<gene>
    <name evidence="2" type="ORF">RS694_02950</name>
</gene>
<accession>A0A1P8K6Q0</accession>
<dbReference type="AlphaFoldDB" id="A0A1P8K6Q0"/>
<dbReference type="CDD" id="cd02440">
    <property type="entry name" value="AdoMet_MTases"/>
    <property type="match status" value="1"/>
</dbReference>
<evidence type="ECO:0000313" key="2">
    <source>
        <dbReference type="EMBL" id="APW41611.1"/>
    </source>
</evidence>
<dbReference type="PANTHER" id="PTHR43591">
    <property type="entry name" value="METHYLTRANSFERASE"/>
    <property type="match status" value="1"/>
</dbReference>
<dbReference type="InterPro" id="IPR025714">
    <property type="entry name" value="Methyltranfer_dom"/>
</dbReference>
<dbReference type="PANTHER" id="PTHR43591:SF24">
    <property type="entry name" value="2-METHOXY-6-POLYPRENYL-1,4-BENZOQUINOL METHYLASE, MITOCHONDRIAL"/>
    <property type="match status" value="1"/>
</dbReference>
<evidence type="ECO:0000313" key="3">
    <source>
        <dbReference type="Proteomes" id="UP000186110"/>
    </source>
</evidence>
<dbReference type="InterPro" id="IPR029063">
    <property type="entry name" value="SAM-dependent_MTases_sf"/>
</dbReference>
<dbReference type="KEGG" id="rsb:RS694_02950"/>
<organism evidence="2 3">
    <name type="scientific">Rhodoferax saidenbachensis</name>
    <dbReference type="NCBI Taxonomy" id="1484693"/>
    <lineage>
        <taxon>Bacteria</taxon>
        <taxon>Pseudomonadati</taxon>
        <taxon>Pseudomonadota</taxon>
        <taxon>Betaproteobacteria</taxon>
        <taxon>Burkholderiales</taxon>
        <taxon>Comamonadaceae</taxon>
        <taxon>Rhodoferax</taxon>
    </lineage>
</organism>
<dbReference type="Proteomes" id="UP000186110">
    <property type="component" value="Chromosome"/>
</dbReference>
<dbReference type="GO" id="GO:0008168">
    <property type="term" value="F:methyltransferase activity"/>
    <property type="evidence" value="ECO:0007669"/>
    <property type="project" value="UniProtKB-KW"/>
</dbReference>
<dbReference type="Pfam" id="PF13847">
    <property type="entry name" value="Methyltransf_31"/>
    <property type="match status" value="1"/>
</dbReference>
<dbReference type="GO" id="GO:0032259">
    <property type="term" value="P:methylation"/>
    <property type="evidence" value="ECO:0007669"/>
    <property type="project" value="UniProtKB-KW"/>
</dbReference>
<feature type="domain" description="Methyltransferase" evidence="1">
    <location>
        <begin position="76"/>
        <end position="212"/>
    </location>
</feature>
<dbReference type="STRING" id="1484693.RS694_02950"/>
<dbReference type="Gene3D" id="3.40.50.150">
    <property type="entry name" value="Vaccinia Virus protein VP39"/>
    <property type="match status" value="1"/>
</dbReference>
<keyword evidence="2" id="KW-0808">Transferase</keyword>
<proteinExistence type="predicted"/>
<dbReference type="eggNOG" id="COG2226">
    <property type="taxonomic scope" value="Bacteria"/>
</dbReference>
<dbReference type="EMBL" id="CP019239">
    <property type="protein sequence ID" value="APW41611.1"/>
    <property type="molecule type" value="Genomic_DNA"/>
</dbReference>